<sequence length="275" mass="31102">MNKKVKVVELKILDRFRNDVLSTQKPEKIEELLSWYLGVYGGINFTFGYDRPIFRARKCYDRNGFSNISEIYPPPPEKCQIGRMNEKGKAIFYGSYSLGTAIAEINAKEGDYIQVAHFNLPEKAEHGIRCFAIGEIYNSYHGNSTISSALSDEIRKLTGRLGKNDIHALLSFLYMDAFSAELLNSINASSINYIYSRIFSRLLLNKHPDIDGLIYPSAKIKGSSNIVLRTKTAEEKLNLSLNVVLEIIKVYPYGIVDFNLIRSAKGHTSNGNIIW</sequence>
<accession>A0ABX9FZ59</accession>
<dbReference type="Proteomes" id="UP000253201">
    <property type="component" value="Unassembled WGS sequence"/>
</dbReference>
<comment type="caution">
    <text evidence="2">The sequence shown here is derived from an EMBL/GenBank/DDBJ whole genome shotgun (WGS) entry which is preliminary data.</text>
</comment>
<evidence type="ECO:0000259" key="1">
    <source>
        <dbReference type="Pfam" id="PF08808"/>
    </source>
</evidence>
<name>A0ABX9FZ59_9ENTR</name>
<organism evidence="2 3">
    <name type="scientific">Pseudocitrobacter faecalis</name>
    <dbReference type="NCBI Taxonomy" id="1398493"/>
    <lineage>
        <taxon>Bacteria</taxon>
        <taxon>Pseudomonadati</taxon>
        <taxon>Pseudomonadota</taxon>
        <taxon>Gammaproteobacteria</taxon>
        <taxon>Enterobacterales</taxon>
        <taxon>Enterobacteriaceae</taxon>
        <taxon>Pseudocitrobacter</taxon>
    </lineage>
</organism>
<proteinExistence type="predicted"/>
<dbReference type="Pfam" id="PF08808">
    <property type="entry name" value="RES"/>
    <property type="match status" value="1"/>
</dbReference>
<evidence type="ECO:0000313" key="3">
    <source>
        <dbReference type="Proteomes" id="UP000253201"/>
    </source>
</evidence>
<protein>
    <submittedName>
        <fullName evidence="2">RES domain-containing protein</fullName>
    </submittedName>
</protein>
<reference evidence="2 3" key="1">
    <citation type="submission" date="2018-06" db="EMBL/GenBank/DDBJ databases">
        <title>Genomic Encyclopedia of Type Strains, Phase IV (KMG-IV): sequencing the most valuable type-strain genomes for metagenomic binning, comparative biology and taxonomic classification.</title>
        <authorList>
            <person name="Goeker M."/>
        </authorList>
    </citation>
    <scope>NUCLEOTIDE SEQUENCE [LARGE SCALE GENOMIC DNA]</scope>
    <source>
        <strain evidence="2 3">DSM 27453</strain>
    </source>
</reference>
<dbReference type="EMBL" id="QNRL01000003">
    <property type="protein sequence ID" value="RBP12702.1"/>
    <property type="molecule type" value="Genomic_DNA"/>
</dbReference>
<dbReference type="InterPro" id="IPR014914">
    <property type="entry name" value="RES_dom"/>
</dbReference>
<dbReference type="RefSeq" id="WP_113857748.1">
    <property type="nucleotide sequence ID" value="NZ_QNRL01000003.1"/>
</dbReference>
<gene>
    <name evidence="2" type="ORF">DFQ50_103318</name>
</gene>
<evidence type="ECO:0000313" key="2">
    <source>
        <dbReference type="EMBL" id="RBP12702.1"/>
    </source>
</evidence>
<keyword evidence="3" id="KW-1185">Reference proteome</keyword>
<feature type="domain" description="RES" evidence="1">
    <location>
        <begin position="55"/>
        <end position="231"/>
    </location>
</feature>